<dbReference type="SUPFAM" id="SSF101941">
    <property type="entry name" value="NAC domain"/>
    <property type="match status" value="1"/>
</dbReference>
<dbReference type="InterPro" id="IPR003441">
    <property type="entry name" value="NAC-dom"/>
</dbReference>
<evidence type="ECO:0000256" key="4">
    <source>
        <dbReference type="ARBA" id="ARBA00023242"/>
    </source>
</evidence>
<dbReference type="Pfam" id="PF02365">
    <property type="entry name" value="NAM"/>
    <property type="match status" value="1"/>
</dbReference>
<evidence type="ECO:0000313" key="7">
    <source>
        <dbReference type="Proteomes" id="UP000231279"/>
    </source>
</evidence>
<dbReference type="PROSITE" id="PS51005">
    <property type="entry name" value="NAC"/>
    <property type="match status" value="1"/>
</dbReference>
<protein>
    <recommendedName>
        <fullName evidence="5">NAC domain-containing protein</fullName>
    </recommendedName>
</protein>
<dbReference type="AlphaFoldDB" id="A0A2G9GDQ1"/>
<dbReference type="OrthoDB" id="910777at2759"/>
<evidence type="ECO:0000313" key="6">
    <source>
        <dbReference type="EMBL" id="PIN03411.1"/>
    </source>
</evidence>
<keyword evidence="7" id="KW-1185">Reference proteome</keyword>
<keyword evidence="2" id="KW-0238">DNA-binding</keyword>
<evidence type="ECO:0000256" key="3">
    <source>
        <dbReference type="ARBA" id="ARBA00023163"/>
    </source>
</evidence>
<dbReference type="PANTHER" id="PTHR31719">
    <property type="entry name" value="NAC TRANSCRIPTION FACTOR 56"/>
    <property type="match status" value="1"/>
</dbReference>
<keyword evidence="1" id="KW-0805">Transcription regulation</keyword>
<dbReference type="EMBL" id="NKXS01005527">
    <property type="protein sequence ID" value="PIN03411.1"/>
    <property type="molecule type" value="Genomic_DNA"/>
</dbReference>
<dbReference type="GO" id="GO:0006355">
    <property type="term" value="P:regulation of DNA-templated transcription"/>
    <property type="evidence" value="ECO:0007669"/>
    <property type="project" value="InterPro"/>
</dbReference>
<evidence type="ECO:0000256" key="2">
    <source>
        <dbReference type="ARBA" id="ARBA00023125"/>
    </source>
</evidence>
<name>A0A2G9GDQ1_9LAMI</name>
<keyword evidence="3" id="KW-0804">Transcription</keyword>
<gene>
    <name evidence="6" type="ORF">CDL12_24065</name>
</gene>
<dbReference type="STRING" id="429701.A0A2G9GDQ1"/>
<accession>A0A2G9GDQ1</accession>
<organism evidence="6 7">
    <name type="scientific">Handroanthus impetiginosus</name>
    <dbReference type="NCBI Taxonomy" id="429701"/>
    <lineage>
        <taxon>Eukaryota</taxon>
        <taxon>Viridiplantae</taxon>
        <taxon>Streptophyta</taxon>
        <taxon>Embryophyta</taxon>
        <taxon>Tracheophyta</taxon>
        <taxon>Spermatophyta</taxon>
        <taxon>Magnoliopsida</taxon>
        <taxon>eudicotyledons</taxon>
        <taxon>Gunneridae</taxon>
        <taxon>Pentapetalae</taxon>
        <taxon>asterids</taxon>
        <taxon>lamiids</taxon>
        <taxon>Lamiales</taxon>
        <taxon>Bignoniaceae</taxon>
        <taxon>Crescentiina</taxon>
        <taxon>Tabebuia alliance</taxon>
        <taxon>Handroanthus</taxon>
    </lineage>
</organism>
<dbReference type="Gene3D" id="2.170.150.80">
    <property type="entry name" value="NAC domain"/>
    <property type="match status" value="1"/>
</dbReference>
<dbReference type="InterPro" id="IPR036093">
    <property type="entry name" value="NAC_dom_sf"/>
</dbReference>
<keyword evidence="4" id="KW-0539">Nucleus</keyword>
<dbReference type="GO" id="GO:0003677">
    <property type="term" value="F:DNA binding"/>
    <property type="evidence" value="ECO:0007669"/>
    <property type="project" value="UniProtKB-KW"/>
</dbReference>
<sequence>MENNAIPINVEEESDEEYFNSIAPGFRFRPTDKELIVEYLMPRINNQELPRNLINIVKLYDFSPDDLAASGRYKSTDKNEWYFFTPRNKKYKGGSRPDRSAGDGYWKATETLRNIVHNGELIGYRNTLVYHSGKPRKGIKTDWIMHEFIVKNPPAPVQTTENSMRVFGFLRYSHVGKFIKVFSFKRKIVKLDDWVLCRLHKKAITSNNRNMNGEANNNIEQVVGDDIQNLTPVNSIVAIEQVVGDEIQNLTPVNSIVALEEPVAHNEAMTQNINTYGRLQPLGELPSSISFNLGESFSLNGIPLTSLNDQV</sequence>
<dbReference type="PANTHER" id="PTHR31719:SF179">
    <property type="entry name" value="OS08G0148400 PROTEIN"/>
    <property type="match status" value="1"/>
</dbReference>
<proteinExistence type="predicted"/>
<evidence type="ECO:0000256" key="1">
    <source>
        <dbReference type="ARBA" id="ARBA00023015"/>
    </source>
</evidence>
<feature type="domain" description="NAC" evidence="5">
    <location>
        <begin position="22"/>
        <end position="202"/>
    </location>
</feature>
<evidence type="ECO:0000259" key="5">
    <source>
        <dbReference type="PROSITE" id="PS51005"/>
    </source>
</evidence>
<dbReference type="Proteomes" id="UP000231279">
    <property type="component" value="Unassembled WGS sequence"/>
</dbReference>
<reference evidence="7" key="1">
    <citation type="journal article" date="2018" name="Gigascience">
        <title>Genome assembly of the Pink Ipe (Handroanthus impetiginosus, Bignoniaceae), a highly valued, ecologically keystone Neotropical timber forest tree.</title>
        <authorList>
            <person name="Silva-Junior O.B."/>
            <person name="Grattapaglia D."/>
            <person name="Novaes E."/>
            <person name="Collevatti R.G."/>
        </authorList>
    </citation>
    <scope>NUCLEOTIDE SEQUENCE [LARGE SCALE GENOMIC DNA]</scope>
    <source>
        <strain evidence="7">cv. UFG-1</strain>
    </source>
</reference>
<comment type="caution">
    <text evidence="6">The sequence shown here is derived from an EMBL/GenBank/DDBJ whole genome shotgun (WGS) entry which is preliminary data.</text>
</comment>